<feature type="compositionally biased region" description="Basic residues" evidence="1">
    <location>
        <begin position="1"/>
        <end position="10"/>
    </location>
</feature>
<gene>
    <name evidence="2" type="ORF">ETD83_29500</name>
</gene>
<dbReference type="Proteomes" id="UP000309174">
    <property type="component" value="Unassembled WGS sequence"/>
</dbReference>
<organism evidence="2 3">
    <name type="scientific">Actinomadura soli</name>
    <dbReference type="NCBI Taxonomy" id="2508997"/>
    <lineage>
        <taxon>Bacteria</taxon>
        <taxon>Bacillati</taxon>
        <taxon>Actinomycetota</taxon>
        <taxon>Actinomycetes</taxon>
        <taxon>Streptosporangiales</taxon>
        <taxon>Thermomonosporaceae</taxon>
        <taxon>Actinomadura</taxon>
    </lineage>
</organism>
<reference evidence="2 3" key="1">
    <citation type="submission" date="2019-05" db="EMBL/GenBank/DDBJ databases">
        <title>Draft genome sequence of Actinomadura sp. 14C53.</title>
        <authorList>
            <person name="Saricaoglu S."/>
            <person name="Isik K."/>
        </authorList>
    </citation>
    <scope>NUCLEOTIDE SEQUENCE [LARGE SCALE GENOMIC DNA]</scope>
    <source>
        <strain evidence="2 3">14C53</strain>
    </source>
</reference>
<sequence>MGKRKRHNRPRREERRFRVRGVRRDPPDMRKLGKALISLAQAEAERQAQVEHDARRGHDEEERVEHPQSGREGNDE</sequence>
<comment type="caution">
    <text evidence="2">The sequence shown here is derived from an EMBL/GenBank/DDBJ whole genome shotgun (WGS) entry which is preliminary data.</text>
</comment>
<keyword evidence="3" id="KW-1185">Reference proteome</keyword>
<dbReference type="RefSeq" id="WP_138648481.1">
    <property type="nucleotide sequence ID" value="NZ_VCKW01000191.1"/>
</dbReference>
<feature type="region of interest" description="Disordered" evidence="1">
    <location>
        <begin position="42"/>
        <end position="76"/>
    </location>
</feature>
<accession>A0A5C4J4C8</accession>
<dbReference type="EMBL" id="VCKW01000191">
    <property type="protein sequence ID" value="TMQ91740.1"/>
    <property type="molecule type" value="Genomic_DNA"/>
</dbReference>
<dbReference type="AlphaFoldDB" id="A0A5C4J4C8"/>
<protein>
    <submittedName>
        <fullName evidence="2">Uncharacterized protein</fullName>
    </submittedName>
</protein>
<evidence type="ECO:0000313" key="2">
    <source>
        <dbReference type="EMBL" id="TMQ91740.1"/>
    </source>
</evidence>
<feature type="region of interest" description="Disordered" evidence="1">
    <location>
        <begin position="1"/>
        <end position="30"/>
    </location>
</feature>
<feature type="compositionally biased region" description="Basic and acidic residues" evidence="1">
    <location>
        <begin position="43"/>
        <end position="76"/>
    </location>
</feature>
<evidence type="ECO:0000256" key="1">
    <source>
        <dbReference type="SAM" id="MobiDB-lite"/>
    </source>
</evidence>
<feature type="compositionally biased region" description="Basic and acidic residues" evidence="1">
    <location>
        <begin position="11"/>
        <end position="30"/>
    </location>
</feature>
<name>A0A5C4J4C8_9ACTN</name>
<proteinExistence type="predicted"/>
<evidence type="ECO:0000313" key="3">
    <source>
        <dbReference type="Proteomes" id="UP000309174"/>
    </source>
</evidence>